<accession>A0A517N7J8</accession>
<feature type="domain" description="Tyr recombinase" evidence="6">
    <location>
        <begin position="190"/>
        <end position="389"/>
    </location>
</feature>
<evidence type="ECO:0000256" key="4">
    <source>
        <dbReference type="ARBA" id="ARBA00023172"/>
    </source>
</evidence>
<dbReference type="InterPro" id="IPR013762">
    <property type="entry name" value="Integrase-like_cat_sf"/>
</dbReference>
<dbReference type="RefSeq" id="WP_145168870.1">
    <property type="nucleotide sequence ID" value="NZ_CP036525.1"/>
</dbReference>
<sequence>MPKKSQPEQFTCQFFCWPIYQRPNGVWYADGRSNGAAIKRTSLGSKDREEAIAALHVLDRVQAERVGLTPRSTVADSSKRLPLALGRKLFDGHTSRPRLVGGTKANTQKRYRAIFDKFLPFLETKRIVDWHQITEQTLASYAEYLNEREYAYKTVFGELNTIKTAFKWLCTEKHLAREPLVLRLRKADCERAYCYSKVEVAAMIKHCSELSDLNWLRDVIIALSCTGLRISELASLKQADVKTKSRSLVIADESGFANGQADRRSTKSSRTRHIPIHSDLQSVLESLRHRKGNVFLGPRGGTLKPDTVRNILVREAIEPLTPRFPKRFEGQRSFEDGRLHSFRHYFCSTCANNSIPERIVMSWLGHSDSEMVRHYYHLSDEEALRQMENLDLVGKDAGRSGVEEVR</sequence>
<dbReference type="Proteomes" id="UP000318538">
    <property type="component" value="Chromosome"/>
</dbReference>
<reference evidence="8 9" key="1">
    <citation type="submission" date="2019-02" db="EMBL/GenBank/DDBJ databases">
        <title>Deep-cultivation of Planctomycetes and their phenomic and genomic characterization uncovers novel biology.</title>
        <authorList>
            <person name="Wiegand S."/>
            <person name="Jogler M."/>
            <person name="Boedeker C."/>
            <person name="Pinto D."/>
            <person name="Vollmers J."/>
            <person name="Rivas-Marin E."/>
            <person name="Kohn T."/>
            <person name="Peeters S.H."/>
            <person name="Heuer A."/>
            <person name="Rast P."/>
            <person name="Oberbeckmann S."/>
            <person name="Bunk B."/>
            <person name="Jeske O."/>
            <person name="Meyerdierks A."/>
            <person name="Storesund J.E."/>
            <person name="Kallscheuer N."/>
            <person name="Luecker S."/>
            <person name="Lage O.M."/>
            <person name="Pohl T."/>
            <person name="Merkel B.J."/>
            <person name="Hornburger P."/>
            <person name="Mueller R.-W."/>
            <person name="Bruemmer F."/>
            <person name="Labrenz M."/>
            <person name="Spormann A.M."/>
            <person name="Op den Camp H."/>
            <person name="Overmann J."/>
            <person name="Amann R."/>
            <person name="Jetten M.S.M."/>
            <person name="Mascher T."/>
            <person name="Medema M.H."/>
            <person name="Devos D.P."/>
            <person name="Kaster A.-K."/>
            <person name="Ovreas L."/>
            <person name="Rohde M."/>
            <person name="Galperin M.Y."/>
            <person name="Jogler C."/>
        </authorList>
    </citation>
    <scope>NUCLEOTIDE SEQUENCE [LARGE SCALE GENOMIC DNA]</scope>
    <source>
        <strain evidence="8 9">K22_7</strain>
    </source>
</reference>
<evidence type="ECO:0000259" key="6">
    <source>
        <dbReference type="PROSITE" id="PS51898"/>
    </source>
</evidence>
<dbReference type="Gene3D" id="1.10.150.130">
    <property type="match status" value="1"/>
</dbReference>
<dbReference type="Gene3D" id="1.10.443.10">
    <property type="entry name" value="Intergrase catalytic core"/>
    <property type="match status" value="1"/>
</dbReference>
<dbReference type="PROSITE" id="PS51898">
    <property type="entry name" value="TYR_RECOMBINASE"/>
    <property type="match status" value="1"/>
</dbReference>
<keyword evidence="9" id="KW-1185">Reference proteome</keyword>
<dbReference type="InterPro" id="IPR011010">
    <property type="entry name" value="DNA_brk_join_enz"/>
</dbReference>
<feature type="domain" description="Core-binding (CB)" evidence="7">
    <location>
        <begin position="76"/>
        <end position="170"/>
    </location>
</feature>
<dbReference type="InterPro" id="IPR050090">
    <property type="entry name" value="Tyrosine_recombinase_XerCD"/>
</dbReference>
<evidence type="ECO:0000313" key="8">
    <source>
        <dbReference type="EMBL" id="QDT03117.1"/>
    </source>
</evidence>
<dbReference type="CDD" id="cd00397">
    <property type="entry name" value="DNA_BRE_C"/>
    <property type="match status" value="1"/>
</dbReference>
<dbReference type="InterPro" id="IPR025269">
    <property type="entry name" value="SAM-like_dom"/>
</dbReference>
<dbReference type="Pfam" id="PF00589">
    <property type="entry name" value="Phage_integrase"/>
    <property type="match status" value="1"/>
</dbReference>
<dbReference type="PROSITE" id="PS51900">
    <property type="entry name" value="CB"/>
    <property type="match status" value="1"/>
</dbReference>
<dbReference type="InterPro" id="IPR002104">
    <property type="entry name" value="Integrase_catalytic"/>
</dbReference>
<dbReference type="GO" id="GO:0015074">
    <property type="term" value="P:DNA integration"/>
    <property type="evidence" value="ECO:0007669"/>
    <property type="project" value="UniProtKB-KW"/>
</dbReference>
<evidence type="ECO:0000313" key="9">
    <source>
        <dbReference type="Proteomes" id="UP000318538"/>
    </source>
</evidence>
<name>A0A517N7J8_9BACT</name>
<keyword evidence="4" id="KW-0233">DNA recombination</keyword>
<organism evidence="8 9">
    <name type="scientific">Rubripirellula lacrimiformis</name>
    <dbReference type="NCBI Taxonomy" id="1930273"/>
    <lineage>
        <taxon>Bacteria</taxon>
        <taxon>Pseudomonadati</taxon>
        <taxon>Planctomycetota</taxon>
        <taxon>Planctomycetia</taxon>
        <taxon>Pirellulales</taxon>
        <taxon>Pirellulaceae</taxon>
        <taxon>Rubripirellula</taxon>
    </lineage>
</organism>
<dbReference type="AlphaFoldDB" id="A0A517N7J8"/>
<keyword evidence="3 5" id="KW-0238">DNA-binding</keyword>
<evidence type="ECO:0000256" key="2">
    <source>
        <dbReference type="ARBA" id="ARBA00022908"/>
    </source>
</evidence>
<protein>
    <submittedName>
        <fullName evidence="8">Site-specific tyrosine recombinase XerD</fullName>
    </submittedName>
</protein>
<evidence type="ECO:0000259" key="7">
    <source>
        <dbReference type="PROSITE" id="PS51900"/>
    </source>
</evidence>
<dbReference type="KEGG" id="rlc:K227x_14970"/>
<proteinExistence type="inferred from homology"/>
<dbReference type="PANTHER" id="PTHR30349:SF41">
    <property type="entry name" value="INTEGRASE_RECOMBINASE PROTEIN MJ0367-RELATED"/>
    <property type="match status" value="1"/>
</dbReference>
<comment type="similarity">
    <text evidence="1">Belongs to the 'phage' integrase family.</text>
</comment>
<keyword evidence="2" id="KW-0229">DNA integration</keyword>
<gene>
    <name evidence="8" type="ORF">K227x_14970</name>
</gene>
<evidence type="ECO:0000256" key="1">
    <source>
        <dbReference type="ARBA" id="ARBA00008857"/>
    </source>
</evidence>
<dbReference type="OrthoDB" id="212062at2"/>
<dbReference type="Pfam" id="PF13102">
    <property type="entry name" value="Phage_int_SAM_5"/>
    <property type="match status" value="1"/>
</dbReference>
<dbReference type="GO" id="GO:0003677">
    <property type="term" value="F:DNA binding"/>
    <property type="evidence" value="ECO:0007669"/>
    <property type="project" value="UniProtKB-UniRule"/>
</dbReference>
<evidence type="ECO:0000256" key="3">
    <source>
        <dbReference type="ARBA" id="ARBA00023125"/>
    </source>
</evidence>
<dbReference type="InterPro" id="IPR010998">
    <property type="entry name" value="Integrase_recombinase_N"/>
</dbReference>
<dbReference type="PANTHER" id="PTHR30349">
    <property type="entry name" value="PHAGE INTEGRASE-RELATED"/>
    <property type="match status" value="1"/>
</dbReference>
<evidence type="ECO:0000256" key="5">
    <source>
        <dbReference type="PROSITE-ProRule" id="PRU01248"/>
    </source>
</evidence>
<dbReference type="SUPFAM" id="SSF56349">
    <property type="entry name" value="DNA breaking-rejoining enzymes"/>
    <property type="match status" value="1"/>
</dbReference>
<dbReference type="GO" id="GO:0006310">
    <property type="term" value="P:DNA recombination"/>
    <property type="evidence" value="ECO:0007669"/>
    <property type="project" value="UniProtKB-KW"/>
</dbReference>
<dbReference type="EMBL" id="CP036525">
    <property type="protein sequence ID" value="QDT03117.1"/>
    <property type="molecule type" value="Genomic_DNA"/>
</dbReference>
<dbReference type="InterPro" id="IPR044068">
    <property type="entry name" value="CB"/>
</dbReference>